<reference evidence="9 10" key="1">
    <citation type="journal article" date="2017" name="ISME J.">
        <title>Energy and carbon metabolisms in a deep terrestrial subsurface fluid microbial community.</title>
        <authorList>
            <person name="Momper L."/>
            <person name="Jungbluth S.P."/>
            <person name="Lee M.D."/>
            <person name="Amend J.P."/>
        </authorList>
    </citation>
    <scope>NUCLEOTIDE SEQUENCE [LARGE SCALE GENOMIC DNA]</scope>
    <source>
        <strain evidence="9">SURF_46</strain>
    </source>
</reference>
<dbReference type="InterPro" id="IPR011035">
    <property type="entry name" value="Ribosomal_bL25/Gln-tRNA_synth"/>
</dbReference>
<dbReference type="NCBIfam" id="TIGR00731">
    <property type="entry name" value="bL25_bact_ctc"/>
    <property type="match status" value="1"/>
</dbReference>
<dbReference type="Gene3D" id="2.170.120.20">
    <property type="entry name" value="Ribosomal protein L25, beta domain"/>
    <property type="match status" value="1"/>
</dbReference>
<feature type="region of interest" description="Disordered" evidence="6">
    <location>
        <begin position="186"/>
        <end position="223"/>
    </location>
</feature>
<proteinExistence type="inferred from homology"/>
<dbReference type="EMBL" id="QZJF01000017">
    <property type="protein sequence ID" value="RJR26859.1"/>
    <property type="molecule type" value="Genomic_DNA"/>
</dbReference>
<keyword evidence="1 5" id="KW-0699">rRNA-binding</keyword>
<comment type="subunit">
    <text evidence="5">Part of the 50S ribosomal subunit; part of the 5S rRNA/L5/L18/L25 subcomplex. Contacts the 5S rRNA. Binds to the 5S rRNA independently of L5 and L18.</text>
</comment>
<evidence type="ECO:0000313" key="9">
    <source>
        <dbReference type="EMBL" id="RJR26859.1"/>
    </source>
</evidence>
<gene>
    <name evidence="5" type="primary">rplY</name>
    <name evidence="5" type="synonym">ctc</name>
    <name evidence="9" type="ORF">C4561_03735</name>
</gene>
<feature type="compositionally biased region" description="Acidic residues" evidence="6">
    <location>
        <begin position="186"/>
        <end position="217"/>
    </location>
</feature>
<feature type="domain" description="Large ribosomal subunit protein bL25 L25" evidence="7">
    <location>
        <begin position="3"/>
        <end position="86"/>
    </location>
</feature>
<dbReference type="GO" id="GO:0008097">
    <property type="term" value="F:5S rRNA binding"/>
    <property type="evidence" value="ECO:0007669"/>
    <property type="project" value="InterPro"/>
</dbReference>
<name>A0A3A4ZC62_UNCKA</name>
<comment type="function">
    <text evidence="5">This is one of the proteins that binds to the 5S RNA in the ribosome where it forms part of the central protuberance.</text>
</comment>
<dbReference type="InterPro" id="IPR001021">
    <property type="entry name" value="Ribosomal_bL25_long"/>
</dbReference>
<feature type="domain" description="Large ribosomal subunit protein bL25 beta" evidence="8">
    <location>
        <begin position="96"/>
        <end position="184"/>
    </location>
</feature>
<dbReference type="Gene3D" id="2.40.240.10">
    <property type="entry name" value="Ribosomal Protein L25, Chain P"/>
    <property type="match status" value="1"/>
</dbReference>
<dbReference type="InterPro" id="IPR020057">
    <property type="entry name" value="Ribosomal_bL25_b-dom"/>
</dbReference>
<protein>
    <recommendedName>
        <fullName evidence="5">Large ribosomal subunit protein bL25</fullName>
    </recommendedName>
    <alternativeName>
        <fullName evidence="5">General stress protein CTC</fullName>
    </alternativeName>
</protein>
<dbReference type="GO" id="GO:0022625">
    <property type="term" value="C:cytosolic large ribosomal subunit"/>
    <property type="evidence" value="ECO:0007669"/>
    <property type="project" value="TreeGrafter"/>
</dbReference>
<evidence type="ECO:0000256" key="6">
    <source>
        <dbReference type="SAM" id="MobiDB-lite"/>
    </source>
</evidence>
<sequence>MELTGQKREKTGKQTKSLRKTGIIPAVVYGNDITPSSIQLNLNEFIKVYGEIGETGLIDLKLEKETHKILINDVQYDPISGRIIHTGLYKPNLKEKTEVEVPVEIIGEAKNPLLKSGGAILLTLLNEVRVSALPTDLPDAFVVDVSGLLEPGAGITVAELKYDKGKVEIVDSDPEELVVKLDVPTMEEPEEEVPVTEEEAIAQMEATEEKEEDEEEASEKAQE</sequence>
<dbReference type="PANTHER" id="PTHR33284:SF1">
    <property type="entry name" value="RIBOSOMAL PROTEIN L25_GLN-TRNA SYNTHETASE, ANTI-CODON-BINDING DOMAIN-CONTAINING PROTEIN"/>
    <property type="match status" value="1"/>
</dbReference>
<dbReference type="GO" id="GO:0006412">
    <property type="term" value="P:translation"/>
    <property type="evidence" value="ECO:0007669"/>
    <property type="project" value="UniProtKB-UniRule"/>
</dbReference>
<comment type="caution">
    <text evidence="9">The sequence shown here is derived from an EMBL/GenBank/DDBJ whole genome shotgun (WGS) entry which is preliminary data.</text>
</comment>
<dbReference type="HAMAP" id="MF_01334">
    <property type="entry name" value="Ribosomal_bL25_CTC"/>
    <property type="match status" value="1"/>
</dbReference>
<evidence type="ECO:0000256" key="2">
    <source>
        <dbReference type="ARBA" id="ARBA00022884"/>
    </source>
</evidence>
<comment type="similarity">
    <text evidence="5">Belongs to the bacterial ribosomal protein bL25 family. CTC subfamily.</text>
</comment>
<keyword evidence="4 5" id="KW-0687">Ribonucleoprotein</keyword>
<organism evidence="9 10">
    <name type="scientific">candidate division WWE3 bacterium</name>
    <dbReference type="NCBI Taxonomy" id="2053526"/>
    <lineage>
        <taxon>Bacteria</taxon>
        <taxon>Katanobacteria</taxon>
    </lineage>
</organism>
<dbReference type="AlphaFoldDB" id="A0A3A4ZC62"/>
<accession>A0A3A4ZC62</accession>
<dbReference type="PANTHER" id="PTHR33284">
    <property type="entry name" value="RIBOSOMAL PROTEIN L25/GLN-TRNA SYNTHETASE, ANTI-CODON-BINDING DOMAIN-CONTAINING PROTEIN"/>
    <property type="match status" value="1"/>
</dbReference>
<dbReference type="InterPro" id="IPR020930">
    <property type="entry name" value="Ribosomal_uL5_bac-type"/>
</dbReference>
<dbReference type="CDD" id="cd00495">
    <property type="entry name" value="Ribosomal_L25_TL5_CTC"/>
    <property type="match status" value="1"/>
</dbReference>
<dbReference type="Pfam" id="PF01386">
    <property type="entry name" value="Ribosomal_L25p"/>
    <property type="match status" value="1"/>
</dbReference>
<evidence type="ECO:0000259" key="8">
    <source>
        <dbReference type="Pfam" id="PF14693"/>
    </source>
</evidence>
<dbReference type="SUPFAM" id="SSF50715">
    <property type="entry name" value="Ribosomal protein L25-like"/>
    <property type="match status" value="1"/>
</dbReference>
<evidence type="ECO:0000256" key="3">
    <source>
        <dbReference type="ARBA" id="ARBA00022980"/>
    </source>
</evidence>
<dbReference type="InterPro" id="IPR029751">
    <property type="entry name" value="Ribosomal_L25_dom"/>
</dbReference>
<evidence type="ECO:0000259" key="7">
    <source>
        <dbReference type="Pfam" id="PF01386"/>
    </source>
</evidence>
<evidence type="ECO:0000256" key="1">
    <source>
        <dbReference type="ARBA" id="ARBA00022730"/>
    </source>
</evidence>
<keyword evidence="3 5" id="KW-0689">Ribosomal protein</keyword>
<dbReference type="Pfam" id="PF14693">
    <property type="entry name" value="Ribosomal_TL5_C"/>
    <property type="match status" value="1"/>
</dbReference>
<evidence type="ECO:0000256" key="5">
    <source>
        <dbReference type="HAMAP-Rule" id="MF_01334"/>
    </source>
</evidence>
<dbReference type="InterPro" id="IPR020056">
    <property type="entry name" value="Rbsml_bL25/Gln-tRNA_synth_N"/>
</dbReference>
<dbReference type="GO" id="GO:0003735">
    <property type="term" value="F:structural constituent of ribosome"/>
    <property type="evidence" value="ECO:0007669"/>
    <property type="project" value="InterPro"/>
</dbReference>
<dbReference type="Proteomes" id="UP000265540">
    <property type="component" value="Unassembled WGS sequence"/>
</dbReference>
<keyword evidence="2 5" id="KW-0694">RNA-binding</keyword>
<dbReference type="InterPro" id="IPR037121">
    <property type="entry name" value="Ribosomal_bL25_C"/>
</dbReference>
<evidence type="ECO:0000313" key="10">
    <source>
        <dbReference type="Proteomes" id="UP000265540"/>
    </source>
</evidence>
<evidence type="ECO:0000256" key="4">
    <source>
        <dbReference type="ARBA" id="ARBA00023274"/>
    </source>
</evidence>